<dbReference type="EMBL" id="JAXCLX010000004">
    <property type="protein sequence ID" value="MDY0874252.1"/>
    <property type="molecule type" value="Genomic_DNA"/>
</dbReference>
<comment type="similarity">
    <text evidence="1">Belongs to the RutC family.</text>
</comment>
<dbReference type="PANTHER" id="PTHR11803:SF58">
    <property type="entry name" value="PROTEIN HMF1-RELATED"/>
    <property type="match status" value="1"/>
</dbReference>
<dbReference type="Proteomes" id="UP001271769">
    <property type="component" value="Unassembled WGS sequence"/>
</dbReference>
<comment type="caution">
    <text evidence="2">The sequence shown here is derived from an EMBL/GenBank/DDBJ whole genome shotgun (WGS) entry which is preliminary data.</text>
</comment>
<evidence type="ECO:0000256" key="1">
    <source>
        <dbReference type="ARBA" id="ARBA00010552"/>
    </source>
</evidence>
<evidence type="ECO:0000313" key="2">
    <source>
        <dbReference type="EMBL" id="MDY0874252.1"/>
    </source>
</evidence>
<accession>A0ABU5E5B0</accession>
<dbReference type="PROSITE" id="PS01094">
    <property type="entry name" value="UPF0076"/>
    <property type="match status" value="1"/>
</dbReference>
<dbReference type="GO" id="GO:0016787">
    <property type="term" value="F:hydrolase activity"/>
    <property type="evidence" value="ECO:0007669"/>
    <property type="project" value="UniProtKB-KW"/>
</dbReference>
<evidence type="ECO:0000313" key="3">
    <source>
        <dbReference type="Proteomes" id="UP001271769"/>
    </source>
</evidence>
<organism evidence="2 3">
    <name type="scientific">Dongia rigui</name>
    <dbReference type="NCBI Taxonomy" id="940149"/>
    <lineage>
        <taxon>Bacteria</taxon>
        <taxon>Pseudomonadati</taxon>
        <taxon>Pseudomonadota</taxon>
        <taxon>Alphaproteobacteria</taxon>
        <taxon>Rhodospirillales</taxon>
        <taxon>Dongiaceae</taxon>
        <taxon>Dongia</taxon>
    </lineage>
</organism>
<dbReference type="Gene3D" id="3.30.1330.40">
    <property type="entry name" value="RutC-like"/>
    <property type="match status" value="1"/>
</dbReference>
<dbReference type="Pfam" id="PF01042">
    <property type="entry name" value="Ribonuc_L-PSP"/>
    <property type="match status" value="1"/>
</dbReference>
<dbReference type="InterPro" id="IPR035959">
    <property type="entry name" value="RutC-like_sf"/>
</dbReference>
<dbReference type="SUPFAM" id="SSF55298">
    <property type="entry name" value="YjgF-like"/>
    <property type="match status" value="1"/>
</dbReference>
<name>A0ABU5E5B0_9PROT</name>
<dbReference type="InterPro" id="IPR006175">
    <property type="entry name" value="YjgF/YER057c/UK114"/>
</dbReference>
<reference evidence="2 3" key="1">
    <citation type="journal article" date="2013" name="Antonie Van Leeuwenhoek">
        <title>Dongia rigui sp. nov., isolated from freshwater of a large wetland in Korea.</title>
        <authorList>
            <person name="Baik K.S."/>
            <person name="Hwang Y.M."/>
            <person name="Choi J.S."/>
            <person name="Kwon J."/>
            <person name="Seong C.N."/>
        </authorList>
    </citation>
    <scope>NUCLEOTIDE SEQUENCE [LARGE SCALE GENOMIC DNA]</scope>
    <source>
        <strain evidence="2 3">04SU4-P</strain>
    </source>
</reference>
<keyword evidence="3" id="KW-1185">Reference proteome</keyword>
<protein>
    <submittedName>
        <fullName evidence="2">Rid family hydrolase</fullName>
    </submittedName>
</protein>
<gene>
    <name evidence="2" type="ORF">SMD31_20095</name>
</gene>
<dbReference type="PANTHER" id="PTHR11803">
    <property type="entry name" value="2-IMINOBUTANOATE/2-IMINOPROPANOATE DEAMINASE RIDA"/>
    <property type="match status" value="1"/>
</dbReference>
<dbReference type="InterPro" id="IPR019897">
    <property type="entry name" value="RidA_CS"/>
</dbReference>
<dbReference type="RefSeq" id="WP_320502721.1">
    <property type="nucleotide sequence ID" value="NZ_JAXCLX010000004.1"/>
</dbReference>
<proteinExistence type="inferred from homology"/>
<keyword evidence="2" id="KW-0378">Hydrolase</keyword>
<sequence>MATKLETFRLDSLPSVLPFCSALRAGETVYVSGVIGHLPGELQLVPGGLEAEARQALSYMKDALQAAGASLDRVVKCTVYFADMSDFFAFNKIYGAFFGSHQPARSGIAVAGLALGARIEIDCVAVL</sequence>
<dbReference type="CDD" id="cd00448">
    <property type="entry name" value="YjgF_YER057c_UK114_family"/>
    <property type="match status" value="1"/>
</dbReference>